<protein>
    <recommendedName>
        <fullName evidence="7">FAD-binding domain-containing protein</fullName>
    </recommendedName>
</protein>
<dbReference type="GeneID" id="54332223"/>
<evidence type="ECO:0000256" key="3">
    <source>
        <dbReference type="ARBA" id="ARBA00022630"/>
    </source>
</evidence>
<evidence type="ECO:0000256" key="1">
    <source>
        <dbReference type="ARBA" id="ARBA00001974"/>
    </source>
</evidence>
<dbReference type="InterPro" id="IPR050493">
    <property type="entry name" value="FAD-dep_Monooxygenase_BioMet"/>
</dbReference>
<dbReference type="InterPro" id="IPR002938">
    <property type="entry name" value="FAD-bd"/>
</dbReference>
<dbReference type="Gene3D" id="3.50.50.60">
    <property type="entry name" value="FAD/NAD(P)-binding domain"/>
    <property type="match status" value="1"/>
</dbReference>
<dbReference type="VEuPathDB" id="FungiDB:EYZ11_002927"/>
<dbReference type="EMBL" id="SOSA01000070">
    <property type="protein sequence ID" value="THC97572.1"/>
    <property type="molecule type" value="Genomic_DNA"/>
</dbReference>
<dbReference type="EMBL" id="QUQM01000005">
    <property type="protein sequence ID" value="KAA8642769.1"/>
    <property type="molecule type" value="Genomic_DNA"/>
</dbReference>
<comment type="similarity">
    <text evidence="2">Belongs to the paxM FAD-dependent monooxygenase family.</text>
</comment>
<gene>
    <name evidence="8" type="ORF">ATNIH1004_009521</name>
    <name evidence="9" type="ORF">EYZ11_002927</name>
</gene>
<dbReference type="OrthoDB" id="16820at2759"/>
<dbReference type="PANTHER" id="PTHR13789">
    <property type="entry name" value="MONOOXYGENASE"/>
    <property type="match status" value="1"/>
</dbReference>
<dbReference type="AlphaFoldDB" id="A0A4S3JPL9"/>
<keyword evidence="5" id="KW-0560">Oxidoreductase</keyword>
<evidence type="ECO:0000256" key="2">
    <source>
        <dbReference type="ARBA" id="ARBA00007992"/>
    </source>
</evidence>
<evidence type="ECO:0000313" key="11">
    <source>
        <dbReference type="Proteomes" id="UP000324241"/>
    </source>
</evidence>
<reference evidence="8 11" key="2">
    <citation type="submission" date="2019-08" db="EMBL/GenBank/DDBJ databases">
        <title>The genome sequence of a newly discovered highly antifungal drug resistant Aspergillus species, Aspergillus tanneri NIH 1004.</title>
        <authorList>
            <person name="Mounaud S."/>
            <person name="Singh I."/>
            <person name="Joardar V."/>
            <person name="Pakala S."/>
            <person name="Pakala S."/>
            <person name="Venepally P."/>
            <person name="Chung J.K."/>
            <person name="Losada L."/>
            <person name="Nierman W.C."/>
        </authorList>
    </citation>
    <scope>NUCLEOTIDE SEQUENCE [LARGE SCALE GENOMIC DNA]</scope>
    <source>
        <strain evidence="8 11">NIH1004</strain>
    </source>
</reference>
<dbReference type="GO" id="GO:0071949">
    <property type="term" value="F:FAD binding"/>
    <property type="evidence" value="ECO:0007669"/>
    <property type="project" value="InterPro"/>
</dbReference>
<dbReference type="SUPFAM" id="SSF51905">
    <property type="entry name" value="FAD/NAD(P)-binding domain"/>
    <property type="match status" value="1"/>
</dbReference>
<name>A0A4S3JPL9_9EURO</name>
<dbReference type="GO" id="GO:0004497">
    <property type="term" value="F:monooxygenase activity"/>
    <property type="evidence" value="ECO:0007669"/>
    <property type="project" value="UniProtKB-KW"/>
</dbReference>
<proteinExistence type="inferred from homology"/>
<keyword evidence="4" id="KW-0274">FAD</keyword>
<sequence>MVQFFTSDDKETYAPERFQTSSNGTGNGNGTMNLPPRHAETGIDVLIVGAGVGGLMTAMECWRKGHNVVRIVERNECPIYTGDSLNIQPSAMSIFRHWPDMCREIETEQYDAMMSYKKHSGEHIYGPSPPSFNDPENKVGRLGPHVAFIQNRIKFYKMFLRQIAKLGFRIDYGQRVVNYFEDTVTGKGGVVLETGEVYLADVVVAADGLKSSSYGIVTGESVQPRPSGMAIYRTAYPVEYALQNETVRQRWSRKDDDGPLWEFWLGPGMHVAVFLSHDTASWALTHRDSGSAEESWEPDAHPDEVLKIMEQIPGWDPAIPALMRTAPRGAIVHWPLLWRDLRREWVSPGGRVIQVGDSAHSFLPSSGNGATQALEDAVTLATCLQLAGQRNAPLAAKIFNLLRYERVSCAQKMAFVNAQIKHQTDWKAIEQNPKLIRTRFPKWVYQHDPEGYAYEKYGPAFAHLVAGAPFQNTNFPPGHHFRPWTIDEVMEDIKNGKNVEDLLDGDWS</sequence>
<keyword evidence="3" id="KW-0285">Flavoprotein</keyword>
<evidence type="ECO:0000259" key="7">
    <source>
        <dbReference type="Pfam" id="PF01494"/>
    </source>
</evidence>
<keyword evidence="10" id="KW-1185">Reference proteome</keyword>
<feature type="domain" description="FAD-binding" evidence="7">
    <location>
        <begin position="43"/>
        <end position="386"/>
    </location>
</feature>
<accession>A0A4S3JPL9</accession>
<evidence type="ECO:0000313" key="10">
    <source>
        <dbReference type="Proteomes" id="UP000308092"/>
    </source>
</evidence>
<keyword evidence="6" id="KW-0503">Monooxygenase</keyword>
<dbReference type="RefSeq" id="XP_033422131.1">
    <property type="nucleotide sequence ID" value="XM_033574113.1"/>
</dbReference>
<organism evidence="9 10">
    <name type="scientific">Aspergillus tanneri</name>
    <dbReference type="NCBI Taxonomy" id="1220188"/>
    <lineage>
        <taxon>Eukaryota</taxon>
        <taxon>Fungi</taxon>
        <taxon>Dikarya</taxon>
        <taxon>Ascomycota</taxon>
        <taxon>Pezizomycotina</taxon>
        <taxon>Eurotiomycetes</taxon>
        <taxon>Eurotiomycetidae</taxon>
        <taxon>Eurotiales</taxon>
        <taxon>Aspergillaceae</taxon>
        <taxon>Aspergillus</taxon>
        <taxon>Aspergillus subgen. Circumdati</taxon>
    </lineage>
</organism>
<dbReference type="PANTHER" id="PTHR13789:SF315">
    <property type="entry name" value="FAD-DEPENDENT MONOOXYGENASE MDPD"/>
    <property type="match status" value="1"/>
</dbReference>
<reference evidence="9 10" key="1">
    <citation type="submission" date="2019-03" db="EMBL/GenBank/DDBJ databases">
        <title>The genome sequence of a newly discovered highly antifungal drug resistant Aspergillus species, Aspergillus tanneri NIH 1004.</title>
        <authorList>
            <person name="Mounaud S."/>
            <person name="Singh I."/>
            <person name="Joardar V."/>
            <person name="Pakala S."/>
            <person name="Pakala S."/>
            <person name="Venepally P."/>
            <person name="Hoover J."/>
            <person name="Nierman W."/>
            <person name="Chung J."/>
            <person name="Losada L."/>
        </authorList>
    </citation>
    <scope>NUCLEOTIDE SEQUENCE [LARGE SCALE GENOMIC DNA]</scope>
    <source>
        <strain evidence="9 10">NIH1004</strain>
    </source>
</reference>
<evidence type="ECO:0000313" key="9">
    <source>
        <dbReference type="EMBL" id="THC97572.1"/>
    </source>
</evidence>
<dbReference type="STRING" id="1220188.A0A4S3JPL9"/>
<comment type="cofactor">
    <cofactor evidence="1">
        <name>FAD</name>
        <dbReference type="ChEBI" id="CHEBI:57692"/>
    </cofactor>
</comment>
<dbReference type="Proteomes" id="UP000308092">
    <property type="component" value="Unassembled WGS sequence"/>
</dbReference>
<dbReference type="Pfam" id="PF01494">
    <property type="entry name" value="FAD_binding_3"/>
    <property type="match status" value="1"/>
</dbReference>
<dbReference type="PRINTS" id="PR00420">
    <property type="entry name" value="RNGMNOXGNASE"/>
</dbReference>
<evidence type="ECO:0000256" key="6">
    <source>
        <dbReference type="ARBA" id="ARBA00023033"/>
    </source>
</evidence>
<evidence type="ECO:0000313" key="8">
    <source>
        <dbReference type="EMBL" id="KAA8642769.1"/>
    </source>
</evidence>
<evidence type="ECO:0000256" key="5">
    <source>
        <dbReference type="ARBA" id="ARBA00023002"/>
    </source>
</evidence>
<evidence type="ECO:0000256" key="4">
    <source>
        <dbReference type="ARBA" id="ARBA00022827"/>
    </source>
</evidence>
<dbReference type="InterPro" id="IPR036188">
    <property type="entry name" value="FAD/NAD-bd_sf"/>
</dbReference>
<dbReference type="Proteomes" id="UP000324241">
    <property type="component" value="Unassembled WGS sequence"/>
</dbReference>
<comment type="caution">
    <text evidence="9">The sequence shown here is derived from an EMBL/GenBank/DDBJ whole genome shotgun (WGS) entry which is preliminary data.</text>
</comment>